<dbReference type="RefSeq" id="WP_013527867.1">
    <property type="nucleotide sequence ID" value="NC_014922.1"/>
</dbReference>
<sequence length="268" mass="30264">MELLITREDMGIRLIEERTRLGYSQANFAHQTDVSREALRLNEIGKSGISAEFLGRAAQLGVDVQYVIIGIRSANNVDCTDNVDKAVNNSSVLGDNNNVVYGSGTINNIKTEKVVTRTKATVEPDKTHINEKMARTLHDLVDEIVKLEKAVKQKPKSFQAVWSSLNRHCGVTAYRLIALQDYEKAELYLRKWVGRLNSSKSAPKKVGNQWRKTKYGYIHTNVKQMGIEPLLRQHLQEKYSAGSLTDLSDDQLTKVYQFIAGKKRTLLK</sequence>
<gene>
    <name evidence="2" type="ORF">HICON_02610</name>
</gene>
<dbReference type="InterPro" id="IPR018878">
    <property type="entry name" value="ORF6C_dom"/>
</dbReference>
<name>A0AAV2U5G0_HAEIF</name>
<proteinExistence type="predicted"/>
<evidence type="ECO:0000259" key="1">
    <source>
        <dbReference type="PROSITE" id="PS50943"/>
    </source>
</evidence>
<reference evidence="2 3" key="1">
    <citation type="journal article" date="2012" name="Emerg. Infect. Dis.">
        <title>Lineage-specific Virulence Determinants of Haemophilus influenzae Biogroup aegyptius.</title>
        <authorList>
            <person name="Strouts F.R."/>
            <person name="Power P."/>
            <person name="Croucher N.J."/>
            <person name="Corton N."/>
            <person name="van Tonder A."/>
            <person name="Quail M.A."/>
            <person name="Langford P.R."/>
            <person name="Hudson M.J."/>
            <person name="Parkhill J."/>
            <person name="Kroll J.S."/>
            <person name="Bentley S.D."/>
        </authorList>
    </citation>
    <scope>NUCLEOTIDE SEQUENCE [LARGE SCALE GENOMIC DNA]</scope>
    <source>
        <strain evidence="2 3">F3047</strain>
    </source>
</reference>
<dbReference type="PROSITE" id="PS50943">
    <property type="entry name" value="HTH_CROC1"/>
    <property type="match status" value="1"/>
</dbReference>
<dbReference type="GO" id="GO:0003677">
    <property type="term" value="F:DNA binding"/>
    <property type="evidence" value="ECO:0007669"/>
    <property type="project" value="InterPro"/>
</dbReference>
<dbReference type="SUPFAM" id="SSF47413">
    <property type="entry name" value="lambda repressor-like DNA-binding domains"/>
    <property type="match status" value="1"/>
</dbReference>
<protein>
    <submittedName>
        <fullName evidence="2">Phage repressor</fullName>
    </submittedName>
</protein>
<dbReference type="CDD" id="cd00093">
    <property type="entry name" value="HTH_XRE"/>
    <property type="match status" value="1"/>
</dbReference>
<dbReference type="KEGG" id="hil:HICON_02610"/>
<organism evidence="2 3">
    <name type="scientific">Haemophilus influenzae F3047</name>
    <dbReference type="NCBI Taxonomy" id="935897"/>
    <lineage>
        <taxon>Bacteria</taxon>
        <taxon>Pseudomonadati</taxon>
        <taxon>Pseudomonadota</taxon>
        <taxon>Gammaproteobacteria</taxon>
        <taxon>Pasteurellales</taxon>
        <taxon>Pasteurellaceae</taxon>
        <taxon>Haemophilus</taxon>
    </lineage>
</organism>
<dbReference type="EMBL" id="FQ670204">
    <property type="protein sequence ID" value="CBY87544.1"/>
    <property type="molecule type" value="Genomic_DNA"/>
</dbReference>
<dbReference type="Gene3D" id="1.10.260.40">
    <property type="entry name" value="lambda repressor-like DNA-binding domains"/>
    <property type="match status" value="1"/>
</dbReference>
<dbReference type="InterPro" id="IPR001387">
    <property type="entry name" value="Cro/C1-type_HTH"/>
</dbReference>
<evidence type="ECO:0000313" key="3">
    <source>
        <dbReference type="Proteomes" id="UP000006797"/>
    </source>
</evidence>
<accession>A0AAV2U5G0</accession>
<dbReference type="SMART" id="SM00530">
    <property type="entry name" value="HTH_XRE"/>
    <property type="match status" value="1"/>
</dbReference>
<feature type="domain" description="HTH cro/C1-type" evidence="1">
    <location>
        <begin position="14"/>
        <end position="67"/>
    </location>
</feature>
<dbReference type="InterPro" id="IPR010982">
    <property type="entry name" value="Lambda_DNA-bd_dom_sf"/>
</dbReference>
<evidence type="ECO:0000313" key="2">
    <source>
        <dbReference type="EMBL" id="CBY87544.1"/>
    </source>
</evidence>
<dbReference type="Pfam" id="PF10552">
    <property type="entry name" value="ORF6C"/>
    <property type="match status" value="1"/>
</dbReference>
<dbReference type="Proteomes" id="UP000006797">
    <property type="component" value="Chromosome"/>
</dbReference>
<dbReference type="AlphaFoldDB" id="A0AAV2U5G0"/>